<protein>
    <submittedName>
        <fullName evidence="2">Uncharacterized protein</fullName>
    </submittedName>
</protein>
<comment type="caution">
    <text evidence="2">The sequence shown here is derived from an EMBL/GenBank/DDBJ whole genome shotgun (WGS) entry which is preliminary data.</text>
</comment>
<keyword evidence="3" id="KW-1185">Reference proteome</keyword>
<evidence type="ECO:0000256" key="1">
    <source>
        <dbReference type="SAM" id="MobiDB-lite"/>
    </source>
</evidence>
<accession>A0A4Y7TE60</accession>
<sequence length="165" mass="18492">MGRAREVDEMFRSDEEMRVEEFGLDGDDDDVEMGEGEEEWETESETEAGRTRDDLDLSDSTTLLSSIPPCTSSSCPSDTIITGSMDERHSEAWGNFAYYGRVRPWDGLVGILRIGTRDENAGNRFFFYGYVYGGRNFVGNWRYAGADAVSAGMESSFVLTRRGEV</sequence>
<feature type="region of interest" description="Disordered" evidence="1">
    <location>
        <begin position="1"/>
        <end position="57"/>
    </location>
</feature>
<dbReference type="Proteomes" id="UP000298030">
    <property type="component" value="Unassembled WGS sequence"/>
</dbReference>
<dbReference type="OrthoDB" id="434783at2759"/>
<evidence type="ECO:0000313" key="2">
    <source>
        <dbReference type="EMBL" id="TEB32455.1"/>
    </source>
</evidence>
<dbReference type="EMBL" id="QPFP01000015">
    <property type="protein sequence ID" value="TEB32455.1"/>
    <property type="molecule type" value="Genomic_DNA"/>
</dbReference>
<dbReference type="AlphaFoldDB" id="A0A4Y7TE60"/>
<proteinExistence type="predicted"/>
<name>A0A4Y7TE60_COPMI</name>
<feature type="compositionally biased region" description="Basic and acidic residues" evidence="1">
    <location>
        <begin position="1"/>
        <end position="21"/>
    </location>
</feature>
<evidence type="ECO:0000313" key="3">
    <source>
        <dbReference type="Proteomes" id="UP000298030"/>
    </source>
</evidence>
<gene>
    <name evidence="2" type="ORF">FA13DRAFT_1731667</name>
</gene>
<feature type="compositionally biased region" description="Acidic residues" evidence="1">
    <location>
        <begin position="22"/>
        <end position="46"/>
    </location>
</feature>
<organism evidence="2 3">
    <name type="scientific">Coprinellus micaceus</name>
    <name type="common">Glistening ink-cap mushroom</name>
    <name type="synonym">Coprinus micaceus</name>
    <dbReference type="NCBI Taxonomy" id="71717"/>
    <lineage>
        <taxon>Eukaryota</taxon>
        <taxon>Fungi</taxon>
        <taxon>Dikarya</taxon>
        <taxon>Basidiomycota</taxon>
        <taxon>Agaricomycotina</taxon>
        <taxon>Agaricomycetes</taxon>
        <taxon>Agaricomycetidae</taxon>
        <taxon>Agaricales</taxon>
        <taxon>Agaricineae</taxon>
        <taxon>Psathyrellaceae</taxon>
        <taxon>Coprinellus</taxon>
    </lineage>
</organism>
<dbReference type="STRING" id="71717.A0A4Y7TE60"/>
<reference evidence="2 3" key="1">
    <citation type="journal article" date="2019" name="Nat. Ecol. Evol.">
        <title>Megaphylogeny resolves global patterns of mushroom evolution.</title>
        <authorList>
            <person name="Varga T."/>
            <person name="Krizsan K."/>
            <person name="Foldi C."/>
            <person name="Dima B."/>
            <person name="Sanchez-Garcia M."/>
            <person name="Sanchez-Ramirez S."/>
            <person name="Szollosi G.J."/>
            <person name="Szarkandi J.G."/>
            <person name="Papp V."/>
            <person name="Albert L."/>
            <person name="Andreopoulos W."/>
            <person name="Angelini C."/>
            <person name="Antonin V."/>
            <person name="Barry K.W."/>
            <person name="Bougher N.L."/>
            <person name="Buchanan P."/>
            <person name="Buyck B."/>
            <person name="Bense V."/>
            <person name="Catcheside P."/>
            <person name="Chovatia M."/>
            <person name="Cooper J."/>
            <person name="Damon W."/>
            <person name="Desjardin D."/>
            <person name="Finy P."/>
            <person name="Geml J."/>
            <person name="Haridas S."/>
            <person name="Hughes K."/>
            <person name="Justo A."/>
            <person name="Karasinski D."/>
            <person name="Kautmanova I."/>
            <person name="Kiss B."/>
            <person name="Kocsube S."/>
            <person name="Kotiranta H."/>
            <person name="LaButti K.M."/>
            <person name="Lechner B.E."/>
            <person name="Liimatainen K."/>
            <person name="Lipzen A."/>
            <person name="Lukacs Z."/>
            <person name="Mihaltcheva S."/>
            <person name="Morgado L.N."/>
            <person name="Niskanen T."/>
            <person name="Noordeloos M.E."/>
            <person name="Ohm R.A."/>
            <person name="Ortiz-Santana B."/>
            <person name="Ovrebo C."/>
            <person name="Racz N."/>
            <person name="Riley R."/>
            <person name="Savchenko A."/>
            <person name="Shiryaev A."/>
            <person name="Soop K."/>
            <person name="Spirin V."/>
            <person name="Szebenyi C."/>
            <person name="Tomsovsky M."/>
            <person name="Tulloss R.E."/>
            <person name="Uehling J."/>
            <person name="Grigoriev I.V."/>
            <person name="Vagvolgyi C."/>
            <person name="Papp T."/>
            <person name="Martin F.M."/>
            <person name="Miettinen O."/>
            <person name="Hibbett D.S."/>
            <person name="Nagy L.G."/>
        </authorList>
    </citation>
    <scope>NUCLEOTIDE SEQUENCE [LARGE SCALE GENOMIC DNA]</scope>
    <source>
        <strain evidence="2 3">FP101781</strain>
    </source>
</reference>